<dbReference type="Proteomes" id="UP001529510">
    <property type="component" value="Unassembled WGS sequence"/>
</dbReference>
<dbReference type="Gene3D" id="2.30.30.40">
    <property type="entry name" value="SH3 Domains"/>
    <property type="match status" value="1"/>
</dbReference>
<dbReference type="EMBL" id="JAMKFB020000006">
    <property type="protein sequence ID" value="KAL0190514.1"/>
    <property type="molecule type" value="Genomic_DNA"/>
</dbReference>
<sequence>MVDYNPHVDPSIPCADAGMAFRKGDILEIVDQSDSLWWQAVKLPSNTACAGLIPSTSLLK</sequence>
<dbReference type="AlphaFoldDB" id="A0ABD0QWC0"/>
<gene>
    <name evidence="4" type="ORF">M9458_013212</name>
</gene>
<keyword evidence="1 2" id="KW-0728">SH3 domain</keyword>
<evidence type="ECO:0000256" key="1">
    <source>
        <dbReference type="ARBA" id="ARBA00022443"/>
    </source>
</evidence>
<dbReference type="PANTHER" id="PTHR23122">
    <property type="entry name" value="MEMBRANE-ASSOCIATED GUANYLATE KINASE MAGUK"/>
    <property type="match status" value="1"/>
</dbReference>
<evidence type="ECO:0000313" key="4">
    <source>
        <dbReference type="EMBL" id="KAL0190514.1"/>
    </source>
</evidence>
<dbReference type="PROSITE" id="PS50002">
    <property type="entry name" value="SH3"/>
    <property type="match status" value="1"/>
</dbReference>
<dbReference type="InterPro" id="IPR050716">
    <property type="entry name" value="MAGUK"/>
</dbReference>
<evidence type="ECO:0000313" key="5">
    <source>
        <dbReference type="Proteomes" id="UP001529510"/>
    </source>
</evidence>
<feature type="domain" description="SH3" evidence="3">
    <location>
        <begin position="1"/>
        <end position="60"/>
    </location>
</feature>
<protein>
    <recommendedName>
        <fullName evidence="3">SH3 domain-containing protein</fullName>
    </recommendedName>
</protein>
<organism evidence="4 5">
    <name type="scientific">Cirrhinus mrigala</name>
    <name type="common">Mrigala</name>
    <dbReference type="NCBI Taxonomy" id="683832"/>
    <lineage>
        <taxon>Eukaryota</taxon>
        <taxon>Metazoa</taxon>
        <taxon>Chordata</taxon>
        <taxon>Craniata</taxon>
        <taxon>Vertebrata</taxon>
        <taxon>Euteleostomi</taxon>
        <taxon>Actinopterygii</taxon>
        <taxon>Neopterygii</taxon>
        <taxon>Teleostei</taxon>
        <taxon>Ostariophysi</taxon>
        <taxon>Cypriniformes</taxon>
        <taxon>Cyprinidae</taxon>
        <taxon>Labeoninae</taxon>
        <taxon>Labeonini</taxon>
        <taxon>Cirrhinus</taxon>
    </lineage>
</organism>
<evidence type="ECO:0000256" key="2">
    <source>
        <dbReference type="PROSITE-ProRule" id="PRU00192"/>
    </source>
</evidence>
<reference evidence="4 5" key="1">
    <citation type="submission" date="2024-05" db="EMBL/GenBank/DDBJ databases">
        <title>Genome sequencing and assembly of Indian major carp, Cirrhinus mrigala (Hamilton, 1822).</title>
        <authorList>
            <person name="Mohindra V."/>
            <person name="Chowdhury L.M."/>
            <person name="Lal K."/>
            <person name="Jena J.K."/>
        </authorList>
    </citation>
    <scope>NUCLEOTIDE SEQUENCE [LARGE SCALE GENOMIC DNA]</scope>
    <source>
        <strain evidence="4">CM1030</strain>
        <tissue evidence="4">Blood</tissue>
    </source>
</reference>
<evidence type="ECO:0000259" key="3">
    <source>
        <dbReference type="PROSITE" id="PS50002"/>
    </source>
</evidence>
<dbReference type="Pfam" id="PF00018">
    <property type="entry name" value="SH3_1"/>
    <property type="match status" value="1"/>
</dbReference>
<comment type="caution">
    <text evidence="4">The sequence shown here is derived from an EMBL/GenBank/DDBJ whole genome shotgun (WGS) entry which is preliminary data.</text>
</comment>
<proteinExistence type="predicted"/>
<accession>A0ABD0QWC0</accession>
<name>A0ABD0QWC0_CIRMR</name>
<feature type="non-terminal residue" evidence="4">
    <location>
        <position position="60"/>
    </location>
</feature>
<dbReference type="SUPFAM" id="SSF50044">
    <property type="entry name" value="SH3-domain"/>
    <property type="match status" value="1"/>
</dbReference>
<dbReference type="InterPro" id="IPR036028">
    <property type="entry name" value="SH3-like_dom_sf"/>
</dbReference>
<dbReference type="InterPro" id="IPR001452">
    <property type="entry name" value="SH3_domain"/>
</dbReference>
<keyword evidence="5" id="KW-1185">Reference proteome</keyword>